<dbReference type="Proteomes" id="UP000078292">
    <property type="component" value="Unassembled WGS sequence"/>
</dbReference>
<dbReference type="EMBL" id="LXEY01000010">
    <property type="protein sequence ID" value="OAV62606.1"/>
    <property type="molecule type" value="Genomic_DNA"/>
</dbReference>
<evidence type="ECO:0000313" key="2">
    <source>
        <dbReference type="Proteomes" id="UP000078292"/>
    </source>
</evidence>
<dbReference type="AlphaFoldDB" id="A0A1B7M1Y4"/>
<protein>
    <submittedName>
        <fullName evidence="1">Uncharacterized protein</fullName>
    </submittedName>
</protein>
<gene>
    <name evidence="1" type="ORF">A6F49_05420</name>
</gene>
<dbReference type="RefSeq" id="WP_052504683.1">
    <property type="nucleotide sequence ID" value="NZ_LXEY01000010.1"/>
</dbReference>
<dbReference type="OrthoDB" id="3722616at2"/>
<comment type="caution">
    <text evidence="1">The sequence shown here is derived from an EMBL/GenBank/DDBJ whole genome shotgun (WGS) entry which is preliminary data.</text>
</comment>
<organism evidence="1 2">
    <name type="scientific">Enteractinococcus helveticum</name>
    <dbReference type="NCBI Taxonomy" id="1837282"/>
    <lineage>
        <taxon>Bacteria</taxon>
        <taxon>Bacillati</taxon>
        <taxon>Actinomycetota</taxon>
        <taxon>Actinomycetes</taxon>
        <taxon>Micrococcales</taxon>
        <taxon>Micrococcaceae</taxon>
    </lineage>
</organism>
<evidence type="ECO:0000313" key="1">
    <source>
        <dbReference type="EMBL" id="OAV62606.1"/>
    </source>
</evidence>
<keyword evidence="2" id="KW-1185">Reference proteome</keyword>
<proteinExistence type="predicted"/>
<reference evidence="1 2" key="1">
    <citation type="submission" date="2016-04" db="EMBL/GenBank/DDBJ databases">
        <title>First whole genome shotgun sequence of the bacterium Enteractinococcus sp. strain UASWS1574.</title>
        <authorList>
            <person name="Crovadore J."/>
            <person name="Chablais R."/>
            <person name="Lefort F."/>
        </authorList>
    </citation>
    <scope>NUCLEOTIDE SEQUENCE [LARGE SCALE GENOMIC DNA]</scope>
    <source>
        <strain evidence="1 2">UASWS1574</strain>
    </source>
</reference>
<sequence>MSKTDPPPRPMYHHTREAIESHLTVVFMALAVPRYMQTQTRASLKRIITPLKPNRSTSIPKTGY</sequence>
<name>A0A1B7M1Y4_9MICC</name>
<accession>A0A1B7M1Y4</accession>